<dbReference type="OrthoDB" id="9809841at2"/>
<dbReference type="Proteomes" id="UP000094828">
    <property type="component" value="Unassembled WGS sequence"/>
</dbReference>
<dbReference type="PANTHER" id="PTHR30108:SF7">
    <property type="entry name" value="3-POLYPRENYL-4-HYDROXYBENZOATE DECARBOXYLASE"/>
    <property type="match status" value="1"/>
</dbReference>
<dbReference type="SUPFAM" id="SSF143968">
    <property type="entry name" value="UbiD C-terminal domain-like"/>
    <property type="match status" value="2"/>
</dbReference>
<name>A0A1C3EN03_9PLAN</name>
<dbReference type="RefSeq" id="WP_068846104.1">
    <property type="nucleotide sequence ID" value="NZ_LYDR01000039.1"/>
</dbReference>
<proteinExistence type="predicted"/>
<sequence>MGYASLQACVRDLERHQMLKRIDVEIDPCLEMAEIQRRVYLAKGPALLFTRPKGCRFPMVSNLFGTIERTRFLFRQELEAVRHLVELKIDPQQLAKKPWRYWDVPLTLWKMWVRRVRSGPVTACETTIGQLPQLKSWPNDGGGFITLPQVYSEDPFAPGFAKSNLGMYRVQLTGNDYLPDREIGLHYQIHRSIGVHHAHAAQRGERLKVNIFVGGPPAMTLAAVMPLPEGLSELLFGAALGGRPIRMVSRRGELPFWADADFVITGSIDPHETKIEGPFGDHLGYYSLPHPFPVMQVDKVYHRKDAIWPLTVVGRPPQEDTSFGEIIHEITGPIIPTVIPGVKAVHAVDAAGVHPLLLAIGSERYTPYAKRNRPQELLTQANAILGQGQLSLAKYLLIVAHEDEPSLDIHDIEAYFAHLLRRIDWSRDLHFQTKTTIDTLDYSGSGFNEGSKVVMAATGPVRRELPTSITEEFHLPDGFRNPKLCMPGVLAIEAPAFQPHNADLREFCDAFPADSPINRFPLILLVDDADFSARTLNNWLWVTFTRSNPAVDIDGIGAFTEAKHFGCTGSLVIDARIKPQHAPPLIEDPQVSARIDQLAIRGGPLAGLW</sequence>
<evidence type="ECO:0000259" key="1">
    <source>
        <dbReference type="Pfam" id="PF01977"/>
    </source>
</evidence>
<reference evidence="4 5" key="1">
    <citation type="submission" date="2016-05" db="EMBL/GenBank/DDBJ databases">
        <title>Genomic and physiological characterization of Planctopirus sp. isolated from fresh water lake.</title>
        <authorList>
            <person name="Subhash Y."/>
            <person name="Ramana C."/>
        </authorList>
    </citation>
    <scope>NUCLEOTIDE SEQUENCE [LARGE SCALE GENOMIC DNA]</scope>
    <source>
        <strain evidence="4 5">JC280</strain>
    </source>
</reference>
<dbReference type="Pfam" id="PF20696">
    <property type="entry name" value="UbiD_C"/>
    <property type="match status" value="1"/>
</dbReference>
<accession>A0A1C3EN03</accession>
<feature type="domain" description="3-octaprenyl-4-hydroxybenzoate carboxy-lyase-like N-terminal" evidence="2">
    <location>
        <begin position="11"/>
        <end position="87"/>
    </location>
</feature>
<dbReference type="STRING" id="1841610.A6X21_02830"/>
<keyword evidence="4" id="KW-0456">Lyase</keyword>
<dbReference type="InterPro" id="IPR002830">
    <property type="entry name" value="UbiD"/>
</dbReference>
<evidence type="ECO:0000313" key="4">
    <source>
        <dbReference type="EMBL" id="ODA34633.1"/>
    </source>
</evidence>
<protein>
    <submittedName>
        <fullName evidence="4">3-octaprenyl-4-hydroxybenzoate carboxy-lyase</fullName>
    </submittedName>
</protein>
<dbReference type="InterPro" id="IPR048304">
    <property type="entry name" value="UbiD_Rift_dom"/>
</dbReference>
<dbReference type="NCBIfam" id="TIGR00148">
    <property type="entry name" value="UbiD family decarboxylase"/>
    <property type="match status" value="1"/>
</dbReference>
<dbReference type="EMBL" id="LYDR01000039">
    <property type="protein sequence ID" value="ODA34633.1"/>
    <property type="molecule type" value="Genomic_DNA"/>
</dbReference>
<dbReference type="AlphaFoldDB" id="A0A1C3EN03"/>
<evidence type="ECO:0000313" key="5">
    <source>
        <dbReference type="Proteomes" id="UP000094828"/>
    </source>
</evidence>
<dbReference type="Pfam" id="PF20695">
    <property type="entry name" value="UbiD_N"/>
    <property type="match status" value="1"/>
</dbReference>
<evidence type="ECO:0000259" key="2">
    <source>
        <dbReference type="Pfam" id="PF20695"/>
    </source>
</evidence>
<gene>
    <name evidence="4" type="ORF">A6X21_02830</name>
</gene>
<keyword evidence="5" id="KW-1185">Reference proteome</keyword>
<dbReference type="GO" id="GO:0005737">
    <property type="term" value="C:cytoplasm"/>
    <property type="evidence" value="ECO:0007669"/>
    <property type="project" value="TreeGrafter"/>
</dbReference>
<dbReference type="InterPro" id="IPR049381">
    <property type="entry name" value="UbiD-like_C"/>
</dbReference>
<feature type="domain" description="3-octaprenyl-4-hydroxybenzoate carboxy-lyase-like C-terminal" evidence="3">
    <location>
        <begin position="322"/>
        <end position="457"/>
    </location>
</feature>
<feature type="domain" description="3-octaprenyl-4-hydroxybenzoate carboxy-lyase-like Rift-related" evidence="1">
    <location>
        <begin position="124"/>
        <end position="316"/>
    </location>
</feature>
<dbReference type="GO" id="GO:0016831">
    <property type="term" value="F:carboxy-lyase activity"/>
    <property type="evidence" value="ECO:0007669"/>
    <property type="project" value="InterPro"/>
</dbReference>
<dbReference type="SUPFAM" id="SSF50475">
    <property type="entry name" value="FMN-binding split barrel"/>
    <property type="match status" value="1"/>
</dbReference>
<dbReference type="Pfam" id="PF01977">
    <property type="entry name" value="UbiD"/>
    <property type="match status" value="1"/>
</dbReference>
<organism evidence="4 5">
    <name type="scientific">Planctopirus hydrillae</name>
    <dbReference type="NCBI Taxonomy" id="1841610"/>
    <lineage>
        <taxon>Bacteria</taxon>
        <taxon>Pseudomonadati</taxon>
        <taxon>Planctomycetota</taxon>
        <taxon>Planctomycetia</taxon>
        <taxon>Planctomycetales</taxon>
        <taxon>Planctomycetaceae</taxon>
        <taxon>Planctopirus</taxon>
    </lineage>
</organism>
<dbReference type="InterPro" id="IPR049383">
    <property type="entry name" value="UbiD-like_N"/>
</dbReference>
<evidence type="ECO:0000259" key="3">
    <source>
        <dbReference type="Pfam" id="PF20696"/>
    </source>
</evidence>
<dbReference type="Gene3D" id="3.40.1670.10">
    <property type="entry name" value="UbiD C-terminal domain-like"/>
    <property type="match status" value="1"/>
</dbReference>
<dbReference type="PANTHER" id="PTHR30108">
    <property type="entry name" value="3-OCTAPRENYL-4-HYDROXYBENZOATE CARBOXY-LYASE-RELATED"/>
    <property type="match status" value="1"/>
</dbReference>
<comment type="caution">
    <text evidence="4">The sequence shown here is derived from an EMBL/GenBank/DDBJ whole genome shotgun (WGS) entry which is preliminary data.</text>
</comment>